<dbReference type="Gene3D" id="3.40.30.10">
    <property type="entry name" value="Glutaredoxin"/>
    <property type="match status" value="1"/>
</dbReference>
<reference evidence="8" key="1">
    <citation type="submission" date="2022-03" db="EMBL/GenBank/DDBJ databases">
        <title>Genomic Encyclopedia of Type Strains, Phase III (KMG-III): the genomes of soil and plant-associated and newly described type strains.</title>
        <authorList>
            <person name="Whitman W."/>
        </authorList>
    </citation>
    <scope>NUCLEOTIDE SEQUENCE</scope>
    <source>
        <strain evidence="8">ANL 6-2</strain>
    </source>
</reference>
<dbReference type="GO" id="GO:0030288">
    <property type="term" value="C:outer membrane-bounded periplasmic space"/>
    <property type="evidence" value="ECO:0007669"/>
    <property type="project" value="InterPro"/>
</dbReference>
<name>A0AAE3G8N9_9GAMM</name>
<dbReference type="EMBL" id="JALJXV010000007">
    <property type="protein sequence ID" value="MCP1675852.1"/>
    <property type="molecule type" value="Genomic_DNA"/>
</dbReference>
<evidence type="ECO:0000256" key="3">
    <source>
        <dbReference type="ARBA" id="ARBA00022748"/>
    </source>
</evidence>
<keyword evidence="6" id="KW-0472">Membrane</keyword>
<dbReference type="CDD" id="cd03010">
    <property type="entry name" value="TlpA_like_DsbE"/>
    <property type="match status" value="1"/>
</dbReference>
<dbReference type="RefSeq" id="WP_253479816.1">
    <property type="nucleotide sequence ID" value="NZ_JALJXV010000007.1"/>
</dbReference>
<keyword evidence="9" id="KW-1185">Reference proteome</keyword>
<protein>
    <submittedName>
        <fullName evidence="8">Cytochrome c biogenesis protein CcmG/thiol:disulfide interchange protein DsbE</fullName>
    </submittedName>
</protein>
<evidence type="ECO:0000256" key="6">
    <source>
        <dbReference type="SAM" id="Phobius"/>
    </source>
</evidence>
<evidence type="ECO:0000256" key="4">
    <source>
        <dbReference type="ARBA" id="ARBA00023157"/>
    </source>
</evidence>
<evidence type="ECO:0000256" key="5">
    <source>
        <dbReference type="ARBA" id="ARBA00023284"/>
    </source>
</evidence>
<dbReference type="AlphaFoldDB" id="A0AAE3G8N9"/>
<organism evidence="8 9">
    <name type="scientific">Natronocella acetinitrilica</name>
    <dbReference type="NCBI Taxonomy" id="414046"/>
    <lineage>
        <taxon>Bacteria</taxon>
        <taxon>Pseudomonadati</taxon>
        <taxon>Pseudomonadota</taxon>
        <taxon>Gammaproteobacteria</taxon>
        <taxon>Chromatiales</taxon>
        <taxon>Ectothiorhodospiraceae</taxon>
        <taxon>Natronocella</taxon>
    </lineage>
</organism>
<dbReference type="GO" id="GO:0015036">
    <property type="term" value="F:disulfide oxidoreductase activity"/>
    <property type="evidence" value="ECO:0007669"/>
    <property type="project" value="InterPro"/>
</dbReference>
<dbReference type="NCBIfam" id="TIGR00385">
    <property type="entry name" value="dsbE"/>
    <property type="match status" value="1"/>
</dbReference>
<evidence type="ECO:0000313" key="8">
    <source>
        <dbReference type="EMBL" id="MCP1675852.1"/>
    </source>
</evidence>
<keyword evidence="4" id="KW-1015">Disulfide bond</keyword>
<proteinExistence type="inferred from homology"/>
<sequence>MIAKRLRYLLPLGVLVVVGGFLFVSLGLNPRLISSPLINQPMPAFDLPTLENGDHMVSAADLNGEPALVNVWASWCISCRQEHPVMMGLVQHYGVTIYGLNYKDKRADAMGYLNYAGNPFVWNAHDLDGRLGIDLGVYGTPETFVIDRHGRIRHKHTGPLSWDQAENEILPILEKLHLEES</sequence>
<dbReference type="GO" id="GO:0005886">
    <property type="term" value="C:plasma membrane"/>
    <property type="evidence" value="ECO:0007669"/>
    <property type="project" value="UniProtKB-SubCell"/>
</dbReference>
<gene>
    <name evidence="8" type="ORF">J2T57_003007</name>
</gene>
<dbReference type="Proteomes" id="UP001205843">
    <property type="component" value="Unassembled WGS sequence"/>
</dbReference>
<keyword evidence="3" id="KW-0201">Cytochrome c-type biogenesis</keyword>
<dbReference type="InterPro" id="IPR036249">
    <property type="entry name" value="Thioredoxin-like_sf"/>
</dbReference>
<dbReference type="GO" id="GO:0017004">
    <property type="term" value="P:cytochrome complex assembly"/>
    <property type="evidence" value="ECO:0007669"/>
    <property type="project" value="UniProtKB-KW"/>
</dbReference>
<evidence type="ECO:0000313" key="9">
    <source>
        <dbReference type="Proteomes" id="UP001205843"/>
    </source>
</evidence>
<comment type="subcellular location">
    <subcellularLocation>
        <location evidence="1">Cell inner membrane</location>
        <topology evidence="1">Single-pass membrane protein</topology>
        <orientation evidence="1">Periplasmic side</orientation>
    </subcellularLocation>
</comment>
<dbReference type="InterPro" id="IPR050553">
    <property type="entry name" value="Thioredoxin_ResA/DsbE_sf"/>
</dbReference>
<dbReference type="PROSITE" id="PS51352">
    <property type="entry name" value="THIOREDOXIN_2"/>
    <property type="match status" value="1"/>
</dbReference>
<comment type="similarity">
    <text evidence="2">Belongs to the thioredoxin family. DsbE subfamily.</text>
</comment>
<keyword evidence="6" id="KW-1133">Transmembrane helix</keyword>
<evidence type="ECO:0000259" key="7">
    <source>
        <dbReference type="PROSITE" id="PS51352"/>
    </source>
</evidence>
<keyword evidence="6" id="KW-0812">Transmembrane</keyword>
<comment type="caution">
    <text evidence="8">The sequence shown here is derived from an EMBL/GenBank/DDBJ whole genome shotgun (WGS) entry which is preliminary data.</text>
</comment>
<dbReference type="Pfam" id="PF08534">
    <property type="entry name" value="Redoxin"/>
    <property type="match status" value="1"/>
</dbReference>
<dbReference type="SUPFAM" id="SSF52833">
    <property type="entry name" value="Thioredoxin-like"/>
    <property type="match status" value="1"/>
</dbReference>
<dbReference type="InterPro" id="IPR013766">
    <property type="entry name" value="Thioredoxin_domain"/>
</dbReference>
<dbReference type="InterPro" id="IPR013740">
    <property type="entry name" value="Redoxin"/>
</dbReference>
<accession>A0AAE3G8N9</accession>
<keyword evidence="5" id="KW-0676">Redox-active center</keyword>
<evidence type="ECO:0000256" key="2">
    <source>
        <dbReference type="ARBA" id="ARBA00007758"/>
    </source>
</evidence>
<feature type="domain" description="Thioredoxin" evidence="7">
    <location>
        <begin position="36"/>
        <end position="178"/>
    </location>
</feature>
<dbReference type="PANTHER" id="PTHR42852:SF6">
    <property type="entry name" value="THIOL:DISULFIDE INTERCHANGE PROTEIN DSBE"/>
    <property type="match status" value="1"/>
</dbReference>
<evidence type="ECO:0000256" key="1">
    <source>
        <dbReference type="ARBA" id="ARBA00004383"/>
    </source>
</evidence>
<dbReference type="PANTHER" id="PTHR42852">
    <property type="entry name" value="THIOL:DISULFIDE INTERCHANGE PROTEIN DSBE"/>
    <property type="match status" value="1"/>
</dbReference>
<feature type="transmembrane region" description="Helical" evidence="6">
    <location>
        <begin position="7"/>
        <end position="28"/>
    </location>
</feature>
<dbReference type="InterPro" id="IPR004799">
    <property type="entry name" value="Periplasmic_diS_OxRdtase_DsbE"/>
</dbReference>